<keyword evidence="3" id="KW-0597">Phosphoprotein</keyword>
<comment type="catalytic activity">
    <reaction evidence="1">
        <text>ATP + protein L-histidine = ADP + protein N-phospho-L-histidine.</text>
        <dbReference type="EC" id="2.7.13.3"/>
    </reaction>
</comment>
<dbReference type="Pfam" id="PF08447">
    <property type="entry name" value="PAS_3"/>
    <property type="match status" value="1"/>
</dbReference>
<protein>
    <recommendedName>
        <fullName evidence="2">histidine kinase</fullName>
        <ecNumber evidence="2">2.7.13.3</ecNumber>
    </recommendedName>
</protein>
<sequence>MANSISTSVSVDALYLAFFDALPGSSILLQNNPPTFTILAATAKYLKDTGSNKEHLIGKGIFEAFPANPNDSRDTGARDLKNSLTKVHQDKKSHQLPMQRYDLRNEDGSFTEHYWQAENNPVSSSPGEIAYIIHTAEDITAKIKFEQQKEKLKGLELAQNIFLRAPMIIGILRGEKHVLELANEEALRFWNKTEDIIGKPLLEGIPELQGQDVFYKIDRVFKTGQTYYGTEVLINSKDGLKEGARYFDIYYKPFHDTGQRSVSGVFTLSYDVTEKVLAKRTIEESDQQLKDMVSKAPIGLCVIEAPSLMGQIVNQRFVEIAGKPIESIVGNMYWDTFAEVRESYEKELKRVVEEGIAYHAEEVELMLIRYGKKEKVHVSFVYEPMKDATGTVRKVAIWVVDNTLKVADRKKIEESEEILRNIIVQSPIAMSILKGPTHIVEIANDRMFEIWGRGQEELLNKPIFEGLPEVQNQGYEQLLNNVFTTGERYTADGSPVTLPRNGGIELAYINFLYEPYRDANGAISGIMAVAMDVTDQVLARMKVEESNKEFQFVTDFMPQMIWVTRPDGYHYYYNKQWYDYTGLTYEETEGQGWNAVFHPDDQELAWKHWRHSLETGDPYEIEYRCRRFDGQYRWVLGRALPLKDDAGNILKWFGTCTDIDDQKREAQLLEEKVKERTIELESQKKELERSNAHLEDFAYAASHDLKEPVRKIRTFSDKLKNKFQGRMSEDDQHYFERMQRATDRMQLLIDDLLEYSHVSASTRAKEEIDLNRKVATVLEDLELDIAENNAKVIVNKLPVILGHRMQMQQLFQNLITNALKFRKPNVSPEIRICSELVSGQSLTSFNISENWNDELYHVIEISDNGIGFEQEYAERIFKMFQRLHGKAEYEGTGIGLAIVKKVVENHNGFITAESKLGEGARFKVILPADI</sequence>
<accession>A0A512BJS1</accession>
<dbReference type="CDD" id="cd00082">
    <property type="entry name" value="HisKA"/>
    <property type="match status" value="1"/>
</dbReference>
<dbReference type="SMART" id="SM00387">
    <property type="entry name" value="HATPase_c"/>
    <property type="match status" value="1"/>
</dbReference>
<evidence type="ECO:0000313" key="10">
    <source>
        <dbReference type="EMBL" id="GEO12135.1"/>
    </source>
</evidence>
<keyword evidence="6" id="KW-0175">Coiled coil</keyword>
<dbReference type="Gene3D" id="1.10.287.130">
    <property type="match status" value="1"/>
</dbReference>
<dbReference type="InterPro" id="IPR000014">
    <property type="entry name" value="PAS"/>
</dbReference>
<dbReference type="EMBL" id="BJYT01000041">
    <property type="protein sequence ID" value="GEO12135.1"/>
    <property type="molecule type" value="Genomic_DNA"/>
</dbReference>
<dbReference type="InterPro" id="IPR013655">
    <property type="entry name" value="PAS_fold_3"/>
</dbReference>
<feature type="domain" description="PAC" evidence="9">
    <location>
        <begin position="489"/>
        <end position="545"/>
    </location>
</feature>
<evidence type="ECO:0000256" key="5">
    <source>
        <dbReference type="ARBA" id="ARBA00022777"/>
    </source>
</evidence>
<dbReference type="InterPro" id="IPR000700">
    <property type="entry name" value="PAS-assoc_C"/>
</dbReference>
<dbReference type="InterPro" id="IPR001610">
    <property type="entry name" value="PAC"/>
</dbReference>
<dbReference type="InterPro" id="IPR036890">
    <property type="entry name" value="HATPase_C_sf"/>
</dbReference>
<feature type="domain" description="PAS" evidence="8">
    <location>
        <begin position="546"/>
        <end position="616"/>
    </location>
</feature>
<keyword evidence="5" id="KW-0418">Kinase</keyword>
<keyword evidence="11" id="KW-1185">Reference proteome</keyword>
<evidence type="ECO:0000256" key="1">
    <source>
        <dbReference type="ARBA" id="ARBA00000085"/>
    </source>
</evidence>
<dbReference type="SMART" id="SM00091">
    <property type="entry name" value="PAS"/>
    <property type="match status" value="5"/>
</dbReference>
<dbReference type="SMART" id="SM00388">
    <property type="entry name" value="HisKA"/>
    <property type="match status" value="1"/>
</dbReference>
<dbReference type="InterPro" id="IPR052162">
    <property type="entry name" value="Sensor_kinase/Photoreceptor"/>
</dbReference>
<evidence type="ECO:0000259" key="9">
    <source>
        <dbReference type="PROSITE" id="PS50113"/>
    </source>
</evidence>
<dbReference type="PROSITE" id="PS50112">
    <property type="entry name" value="PAS"/>
    <property type="match status" value="1"/>
</dbReference>
<name>A0A512BJS1_9BACT</name>
<dbReference type="InterPro" id="IPR036097">
    <property type="entry name" value="HisK_dim/P_sf"/>
</dbReference>
<evidence type="ECO:0000259" key="8">
    <source>
        <dbReference type="PROSITE" id="PS50112"/>
    </source>
</evidence>
<evidence type="ECO:0000313" key="11">
    <source>
        <dbReference type="Proteomes" id="UP000321513"/>
    </source>
</evidence>
<dbReference type="EC" id="2.7.13.3" evidence="2"/>
<dbReference type="SUPFAM" id="SSF47384">
    <property type="entry name" value="Homodimeric domain of signal transducing histidine kinase"/>
    <property type="match status" value="1"/>
</dbReference>
<evidence type="ECO:0000259" key="7">
    <source>
        <dbReference type="PROSITE" id="PS50109"/>
    </source>
</evidence>
<dbReference type="PRINTS" id="PR00344">
    <property type="entry name" value="BCTRLSENSOR"/>
</dbReference>
<dbReference type="InterPro" id="IPR004358">
    <property type="entry name" value="Sig_transdc_His_kin-like_C"/>
</dbReference>
<organism evidence="10 11">
    <name type="scientific">Segetibacter aerophilus</name>
    <dbReference type="NCBI Taxonomy" id="670293"/>
    <lineage>
        <taxon>Bacteria</taxon>
        <taxon>Pseudomonadati</taxon>
        <taxon>Bacteroidota</taxon>
        <taxon>Chitinophagia</taxon>
        <taxon>Chitinophagales</taxon>
        <taxon>Chitinophagaceae</taxon>
        <taxon>Segetibacter</taxon>
    </lineage>
</organism>
<gene>
    <name evidence="10" type="ORF">SAE01_46310</name>
</gene>
<dbReference type="InterPro" id="IPR003594">
    <property type="entry name" value="HATPase_dom"/>
</dbReference>
<dbReference type="RefSeq" id="WP_147206264.1">
    <property type="nucleotide sequence ID" value="NZ_BJYT01000041.1"/>
</dbReference>
<feature type="coiled-coil region" evidence="6">
    <location>
        <begin position="659"/>
        <end position="690"/>
    </location>
</feature>
<evidence type="ECO:0000256" key="4">
    <source>
        <dbReference type="ARBA" id="ARBA00022679"/>
    </source>
</evidence>
<dbReference type="Gene3D" id="3.30.450.20">
    <property type="entry name" value="PAS domain"/>
    <property type="match status" value="5"/>
</dbReference>
<dbReference type="Pfam" id="PF02518">
    <property type="entry name" value="HATPase_c"/>
    <property type="match status" value="1"/>
</dbReference>
<dbReference type="SMART" id="SM00086">
    <property type="entry name" value="PAC"/>
    <property type="match status" value="3"/>
</dbReference>
<dbReference type="Pfam" id="PF08448">
    <property type="entry name" value="PAS_4"/>
    <property type="match status" value="2"/>
</dbReference>
<dbReference type="Gene3D" id="3.30.565.10">
    <property type="entry name" value="Histidine kinase-like ATPase, C-terminal domain"/>
    <property type="match status" value="1"/>
</dbReference>
<feature type="domain" description="PAC" evidence="9">
    <location>
        <begin position="619"/>
        <end position="671"/>
    </location>
</feature>
<comment type="caution">
    <text evidence="10">The sequence shown here is derived from an EMBL/GenBank/DDBJ whole genome shotgun (WGS) entry which is preliminary data.</text>
</comment>
<dbReference type="FunFam" id="3.30.450.20:FF:000099">
    <property type="entry name" value="Sensory box sensor histidine kinase"/>
    <property type="match status" value="1"/>
</dbReference>
<dbReference type="InterPro" id="IPR003661">
    <property type="entry name" value="HisK_dim/P_dom"/>
</dbReference>
<dbReference type="SUPFAM" id="SSF55874">
    <property type="entry name" value="ATPase domain of HSP90 chaperone/DNA topoisomerase II/histidine kinase"/>
    <property type="match status" value="1"/>
</dbReference>
<feature type="domain" description="Histidine kinase" evidence="7">
    <location>
        <begin position="700"/>
        <end position="930"/>
    </location>
</feature>
<keyword evidence="4" id="KW-0808">Transferase</keyword>
<dbReference type="CDD" id="cd00130">
    <property type="entry name" value="PAS"/>
    <property type="match status" value="2"/>
</dbReference>
<dbReference type="Pfam" id="PF13426">
    <property type="entry name" value="PAS_9"/>
    <property type="match status" value="1"/>
</dbReference>
<dbReference type="InterPro" id="IPR035965">
    <property type="entry name" value="PAS-like_dom_sf"/>
</dbReference>
<dbReference type="GO" id="GO:0000155">
    <property type="term" value="F:phosphorelay sensor kinase activity"/>
    <property type="evidence" value="ECO:0007669"/>
    <property type="project" value="InterPro"/>
</dbReference>
<dbReference type="PROSITE" id="PS50109">
    <property type="entry name" value="HIS_KIN"/>
    <property type="match status" value="1"/>
</dbReference>
<dbReference type="InterPro" id="IPR013656">
    <property type="entry name" value="PAS_4"/>
</dbReference>
<dbReference type="OrthoDB" id="607558at2"/>
<dbReference type="InterPro" id="IPR005467">
    <property type="entry name" value="His_kinase_dom"/>
</dbReference>
<dbReference type="FunFam" id="3.30.565.10:FF:000006">
    <property type="entry name" value="Sensor histidine kinase WalK"/>
    <property type="match status" value="1"/>
</dbReference>
<reference evidence="10 11" key="1">
    <citation type="submission" date="2019-07" db="EMBL/GenBank/DDBJ databases">
        <title>Whole genome shotgun sequence of Segetibacter aerophilus NBRC 106135.</title>
        <authorList>
            <person name="Hosoyama A."/>
            <person name="Uohara A."/>
            <person name="Ohji S."/>
            <person name="Ichikawa N."/>
        </authorList>
    </citation>
    <scope>NUCLEOTIDE SEQUENCE [LARGE SCALE GENOMIC DNA]</scope>
    <source>
        <strain evidence="10 11">NBRC 106135</strain>
    </source>
</reference>
<proteinExistence type="predicted"/>
<evidence type="ECO:0000256" key="6">
    <source>
        <dbReference type="SAM" id="Coils"/>
    </source>
</evidence>
<evidence type="ECO:0000256" key="3">
    <source>
        <dbReference type="ARBA" id="ARBA00022553"/>
    </source>
</evidence>
<dbReference type="NCBIfam" id="TIGR00229">
    <property type="entry name" value="sensory_box"/>
    <property type="match status" value="2"/>
</dbReference>
<dbReference type="PANTHER" id="PTHR43304:SF1">
    <property type="entry name" value="PAC DOMAIN-CONTAINING PROTEIN"/>
    <property type="match status" value="1"/>
</dbReference>
<dbReference type="Pfam" id="PF00512">
    <property type="entry name" value="HisKA"/>
    <property type="match status" value="1"/>
</dbReference>
<evidence type="ECO:0000256" key="2">
    <source>
        <dbReference type="ARBA" id="ARBA00012438"/>
    </source>
</evidence>
<dbReference type="PANTHER" id="PTHR43304">
    <property type="entry name" value="PHYTOCHROME-LIKE PROTEIN CPH1"/>
    <property type="match status" value="1"/>
</dbReference>
<dbReference type="Proteomes" id="UP000321513">
    <property type="component" value="Unassembled WGS sequence"/>
</dbReference>
<dbReference type="AlphaFoldDB" id="A0A512BJS1"/>
<dbReference type="SUPFAM" id="SSF55785">
    <property type="entry name" value="PYP-like sensor domain (PAS domain)"/>
    <property type="match status" value="4"/>
</dbReference>
<dbReference type="PROSITE" id="PS50113">
    <property type="entry name" value="PAC"/>
    <property type="match status" value="2"/>
</dbReference>